<dbReference type="EMBL" id="BMRG01000024">
    <property type="protein sequence ID" value="GGP83177.1"/>
    <property type="molecule type" value="Genomic_DNA"/>
</dbReference>
<dbReference type="Gene3D" id="3.30.1870.10">
    <property type="entry name" value="EreA-like, domain 2"/>
    <property type="match status" value="1"/>
</dbReference>
<dbReference type="PANTHER" id="PTHR31299:SF0">
    <property type="entry name" value="ESTERASE, PUTATIVE (AFU_ORTHOLOGUE AFUA_1G05850)-RELATED"/>
    <property type="match status" value="1"/>
</dbReference>
<gene>
    <name evidence="1" type="ORF">GCM10010185_66420</name>
</gene>
<dbReference type="Gene3D" id="3.40.1660.10">
    <property type="entry name" value="EreA-like (biosynthetic domain)"/>
    <property type="match status" value="1"/>
</dbReference>
<dbReference type="Pfam" id="PF05139">
    <property type="entry name" value="Erythro_esteras"/>
    <property type="match status" value="1"/>
</dbReference>
<name>A0A918AX52_9PSEU</name>
<dbReference type="SUPFAM" id="SSF159501">
    <property type="entry name" value="EreA/ChaN-like"/>
    <property type="match status" value="1"/>
</dbReference>
<dbReference type="GO" id="GO:0046677">
    <property type="term" value="P:response to antibiotic"/>
    <property type="evidence" value="ECO:0007669"/>
    <property type="project" value="InterPro"/>
</dbReference>
<dbReference type="RefSeq" id="WP_189227306.1">
    <property type="nucleotide sequence ID" value="NZ_BMRG01000024.1"/>
</dbReference>
<sequence length="410" mass="44688">MTVPLQDVGLPFAAEDAGPAFAKFLHSLPDRPRLLGLGEALHGAEALLRLRNRVFRHLVEHEGYRSIAVESDCLAGLVADGFVAGAPGSLDQVMREGFSHGFGRSQANRELVAWMREHNRGRAEADRLRFFGFDAPIEMMWAHSPRKALTALHRYLSAHAVRVPCEEGVIDRLLGDDERWTDEAAALDPSRSVGARAEVGELRLIVDDLRAALVAEAPRLIAATSRHDWWVACLRGRAAAGLLRYHAGMADTSDARLPRLMDLREAMMAENLCSIVDAEWERGPTLVFAHNRHLQKDPSRWQLARHALEWWSSGAIVGAQRGEQYAFVATALGTAPGQGVGAPPAGTLEDVLARLPGEAHLVDSASLAATLREAGVEPAARVGTSRDHSYFALDPARLDGSDAIAFLKRL</sequence>
<organism evidence="1 2">
    <name type="scientific">Saccharothrix coeruleofusca</name>
    <dbReference type="NCBI Taxonomy" id="33919"/>
    <lineage>
        <taxon>Bacteria</taxon>
        <taxon>Bacillati</taxon>
        <taxon>Actinomycetota</taxon>
        <taxon>Actinomycetes</taxon>
        <taxon>Pseudonocardiales</taxon>
        <taxon>Pseudonocardiaceae</taxon>
        <taxon>Saccharothrix</taxon>
    </lineage>
</organism>
<dbReference type="Proteomes" id="UP000639606">
    <property type="component" value="Unassembled WGS sequence"/>
</dbReference>
<comment type="caution">
    <text evidence="1">The sequence shown here is derived from an EMBL/GenBank/DDBJ whole genome shotgun (WGS) entry which is preliminary data.</text>
</comment>
<evidence type="ECO:0000313" key="1">
    <source>
        <dbReference type="EMBL" id="GGP83177.1"/>
    </source>
</evidence>
<keyword evidence="2" id="KW-1185">Reference proteome</keyword>
<dbReference type="CDD" id="cd14728">
    <property type="entry name" value="Ere-like"/>
    <property type="match status" value="1"/>
</dbReference>
<dbReference type="PANTHER" id="PTHR31299">
    <property type="entry name" value="ESTERASE, PUTATIVE (AFU_ORTHOLOGUE AFUA_1G05850)-RELATED"/>
    <property type="match status" value="1"/>
</dbReference>
<protein>
    <submittedName>
        <fullName evidence="1">Erythromycin esterase</fullName>
    </submittedName>
</protein>
<dbReference type="PIRSF" id="PIRSF036794">
    <property type="entry name" value="UCP_erythr_ester"/>
    <property type="match status" value="1"/>
</dbReference>
<dbReference type="InterPro" id="IPR052036">
    <property type="entry name" value="Hydrolase/PRTase-associated"/>
</dbReference>
<evidence type="ECO:0000313" key="2">
    <source>
        <dbReference type="Proteomes" id="UP000639606"/>
    </source>
</evidence>
<accession>A0A918AX52</accession>
<reference evidence="1" key="1">
    <citation type="journal article" date="2014" name="Int. J. Syst. Evol. Microbiol.">
        <title>Complete genome sequence of Corynebacterium casei LMG S-19264T (=DSM 44701T), isolated from a smear-ripened cheese.</title>
        <authorList>
            <consortium name="US DOE Joint Genome Institute (JGI-PGF)"/>
            <person name="Walter F."/>
            <person name="Albersmeier A."/>
            <person name="Kalinowski J."/>
            <person name="Ruckert C."/>
        </authorList>
    </citation>
    <scope>NUCLEOTIDE SEQUENCE</scope>
    <source>
        <strain evidence="1">JCM 3313</strain>
    </source>
</reference>
<proteinExistence type="predicted"/>
<dbReference type="InterPro" id="IPR014622">
    <property type="entry name" value="UCP036794_erythomycin"/>
</dbReference>
<dbReference type="AlphaFoldDB" id="A0A918AX52"/>
<dbReference type="Gene3D" id="1.20.1440.30">
    <property type="entry name" value="Biosynthetic Protein domain"/>
    <property type="match status" value="1"/>
</dbReference>
<reference evidence="1" key="2">
    <citation type="submission" date="2020-09" db="EMBL/GenBank/DDBJ databases">
        <authorList>
            <person name="Sun Q."/>
            <person name="Ohkuma M."/>
        </authorList>
    </citation>
    <scope>NUCLEOTIDE SEQUENCE</scope>
    <source>
        <strain evidence="1">JCM 3313</strain>
    </source>
</reference>
<dbReference type="InterPro" id="IPR007815">
    <property type="entry name" value="Emycin_Estase"/>
</dbReference>